<evidence type="ECO:0000313" key="3">
    <source>
        <dbReference type="Proteomes" id="UP001243717"/>
    </source>
</evidence>
<feature type="chain" id="PRO_5045528081" evidence="1">
    <location>
        <begin position="21"/>
        <end position="287"/>
    </location>
</feature>
<dbReference type="EMBL" id="JARXIC010000007">
    <property type="protein sequence ID" value="MDQ8193915.1"/>
    <property type="molecule type" value="Genomic_DNA"/>
</dbReference>
<dbReference type="RefSeq" id="WP_308984402.1">
    <property type="nucleotide sequence ID" value="NZ_JARXIC010000007.1"/>
</dbReference>
<organism evidence="2 3">
    <name type="scientific">Thalassobacterium sedimentorum</name>
    <dbReference type="NCBI Taxonomy" id="3041258"/>
    <lineage>
        <taxon>Bacteria</taxon>
        <taxon>Pseudomonadati</taxon>
        <taxon>Verrucomicrobiota</taxon>
        <taxon>Opitutia</taxon>
        <taxon>Puniceicoccales</taxon>
        <taxon>Coraliomargaritaceae</taxon>
        <taxon>Thalassobacterium</taxon>
    </lineage>
</organism>
<comment type="caution">
    <text evidence="2">The sequence shown here is derived from an EMBL/GenBank/DDBJ whole genome shotgun (WGS) entry which is preliminary data.</text>
</comment>
<accession>A0ABU1AJ72</accession>
<sequence length="287" mass="32303">MNRKLLKIALLIISCCQLNAESLQLSLVPDKWEVSQSTITNSKQNTLTVKSINNSIWLSHKDLVSYVEGSVATLEYSLRSGNLVIQADWFNAEGNYLKTTNLHKSTSESKATSFKINKALPDTDSAYYRLKIWVEAEMPNLQIYTLELSTQTTNQAALLQASQDFEPTQEIDITFNQDGSLQFKLINSDTVKTLHTLKQFSIQEQNTLDIQLETITESSAFSVQLLLWDTAGTYLGYVDALKDMTEPNTVHIDLDNYQLPNGAFTYSIKFWLTGHSETAAILRVVSN</sequence>
<evidence type="ECO:0000256" key="1">
    <source>
        <dbReference type="SAM" id="SignalP"/>
    </source>
</evidence>
<proteinExistence type="predicted"/>
<protein>
    <submittedName>
        <fullName evidence="2">Uncharacterized protein</fullName>
    </submittedName>
</protein>
<evidence type="ECO:0000313" key="2">
    <source>
        <dbReference type="EMBL" id="MDQ8193915.1"/>
    </source>
</evidence>
<reference evidence="2 3" key="1">
    <citation type="submission" date="2023-04" db="EMBL/GenBank/DDBJ databases">
        <title>A novel bacteria isolated from coastal sediment.</title>
        <authorList>
            <person name="Liu X.-J."/>
            <person name="Du Z.-J."/>
        </authorList>
    </citation>
    <scope>NUCLEOTIDE SEQUENCE [LARGE SCALE GENOMIC DNA]</scope>
    <source>
        <strain evidence="2 3">SDUM461004</strain>
    </source>
</reference>
<dbReference type="Proteomes" id="UP001243717">
    <property type="component" value="Unassembled WGS sequence"/>
</dbReference>
<keyword evidence="1" id="KW-0732">Signal</keyword>
<keyword evidence="3" id="KW-1185">Reference proteome</keyword>
<gene>
    <name evidence="2" type="ORF">QEH59_05735</name>
</gene>
<name>A0ABU1AJ72_9BACT</name>
<feature type="signal peptide" evidence="1">
    <location>
        <begin position="1"/>
        <end position="20"/>
    </location>
</feature>